<sequence length="624" mass="72919">MTEINHHLRSIKEVLGKTYKVPFYQREYRWKRKQFEELLNDLQEEFLNHFEESHGRDRVAQYKSYFLGTVLTTTDSATSRKIIIDGQQRLTSLTLFFIYSLQRRRAAEALNITDYTSLIQTESYGERVLNFEADNDRAELINKLSEIDDEGSRSFDFVGEASEGTKNLFHRFNDIESILNDKIKDEYFAYFSDWVAEKVVLFEIVVPTEHDAHKVFVTMNDRGLNLTPSEMLKGFLLSKITHSVKHGEAHALWEDKIRELKKIDNDEDANFLRTWLRAKYAKNIRGKAAGEEKKDFENIGDSYHRWLLDNKDGVGINTGDDYQSFVLDNFKKYVDLYLKVQKYSSEFTDGYHHIYYNSSKDITMQSMLILSAIKLDDSDSVAERKIQLVSKYLDYYTSLRAVNLKKNTYDNLKDILFSLCLKIRDKTEEELKEIFVKHASDSGLSFDEVDNFTYSKASTKSLLNVLARLAAYIEEGVEQTNSVGYDVYIDRKRTSRTFDIEHILADEYGVFTGATTNNDFDSESEYKTKRNMLGGLILLPRSRNRSLQEKPYSEKVTRYSSENILAQTLTSDFYENNPQVERFLETSLLNLKSYEDFNKQCLEERHLVYKDIVKKIWSIDEIVS</sequence>
<gene>
    <name evidence="4" type="ORF">GCM10023116_48170</name>
</gene>
<evidence type="ECO:0000313" key="5">
    <source>
        <dbReference type="Proteomes" id="UP001500604"/>
    </source>
</evidence>
<comment type="caution">
    <text evidence="4">The sequence shown here is derived from an EMBL/GenBank/DDBJ whole genome shotgun (WGS) entry which is preliminary data.</text>
</comment>
<dbReference type="EMBL" id="BAABFL010000477">
    <property type="protein sequence ID" value="GAA4652533.1"/>
    <property type="molecule type" value="Genomic_DNA"/>
</dbReference>
<evidence type="ECO:0000259" key="2">
    <source>
        <dbReference type="Pfam" id="PF03235"/>
    </source>
</evidence>
<feature type="coiled-coil region" evidence="1">
    <location>
        <begin position="25"/>
        <end position="52"/>
    </location>
</feature>
<proteinExistence type="predicted"/>
<dbReference type="Pfam" id="PF07510">
    <property type="entry name" value="GmrSD_C"/>
    <property type="match status" value="1"/>
</dbReference>
<dbReference type="InterPro" id="IPR004919">
    <property type="entry name" value="GmrSD_N"/>
</dbReference>
<keyword evidence="1" id="KW-0175">Coiled coil</keyword>
<reference evidence="5" key="1">
    <citation type="journal article" date="2019" name="Int. J. Syst. Evol. Microbiol.">
        <title>The Global Catalogue of Microorganisms (GCM) 10K type strain sequencing project: providing services to taxonomists for standard genome sequencing and annotation.</title>
        <authorList>
            <consortium name="The Broad Institute Genomics Platform"/>
            <consortium name="The Broad Institute Genome Sequencing Center for Infectious Disease"/>
            <person name="Wu L."/>
            <person name="Ma J."/>
        </authorList>
    </citation>
    <scope>NUCLEOTIDE SEQUENCE [LARGE SCALE GENOMIC DNA]</scope>
    <source>
        <strain evidence="5">JCM 17805</strain>
    </source>
</reference>
<dbReference type="Proteomes" id="UP001500604">
    <property type="component" value="Unassembled WGS sequence"/>
</dbReference>
<dbReference type="PANTHER" id="PTHR35149:SF2">
    <property type="entry name" value="DUF262 DOMAIN-CONTAINING PROTEIN"/>
    <property type="match status" value="1"/>
</dbReference>
<dbReference type="InterPro" id="IPR011089">
    <property type="entry name" value="GmrSD_C"/>
</dbReference>
<dbReference type="PANTHER" id="PTHR35149">
    <property type="entry name" value="SLL5132 PROTEIN"/>
    <property type="match status" value="1"/>
</dbReference>
<feature type="domain" description="GmrSD restriction endonucleases N-terminal" evidence="2">
    <location>
        <begin position="17"/>
        <end position="236"/>
    </location>
</feature>
<name>A0ABP8V8E5_9GAMM</name>
<protein>
    <submittedName>
        <fullName evidence="4">DUF262 domain-containing protein</fullName>
    </submittedName>
</protein>
<evidence type="ECO:0000256" key="1">
    <source>
        <dbReference type="SAM" id="Coils"/>
    </source>
</evidence>
<evidence type="ECO:0000259" key="3">
    <source>
        <dbReference type="Pfam" id="PF07510"/>
    </source>
</evidence>
<accession>A0ABP8V8E5</accession>
<dbReference type="Pfam" id="PF03235">
    <property type="entry name" value="GmrSD_N"/>
    <property type="match status" value="1"/>
</dbReference>
<keyword evidence="5" id="KW-1185">Reference proteome</keyword>
<organism evidence="4 5">
    <name type="scientific">Kistimonas scapharcae</name>
    <dbReference type="NCBI Taxonomy" id="1036133"/>
    <lineage>
        <taxon>Bacteria</taxon>
        <taxon>Pseudomonadati</taxon>
        <taxon>Pseudomonadota</taxon>
        <taxon>Gammaproteobacteria</taxon>
        <taxon>Oceanospirillales</taxon>
        <taxon>Endozoicomonadaceae</taxon>
        <taxon>Kistimonas</taxon>
    </lineage>
</organism>
<dbReference type="RefSeq" id="WP_345199119.1">
    <property type="nucleotide sequence ID" value="NZ_BAABFL010000477.1"/>
</dbReference>
<evidence type="ECO:0000313" key="4">
    <source>
        <dbReference type="EMBL" id="GAA4652533.1"/>
    </source>
</evidence>
<feature type="domain" description="GmrSD restriction endonucleases C-terminal" evidence="3">
    <location>
        <begin position="450"/>
        <end position="575"/>
    </location>
</feature>